<accession>A0ABW3KZK0</accession>
<name>A0ABW3KZK0_9BACI</name>
<protein>
    <submittedName>
        <fullName evidence="1">Bacillithiol system redox-active protein YtxJ</fullName>
    </submittedName>
</protein>
<keyword evidence="2" id="KW-1185">Reference proteome</keyword>
<reference evidence="2" key="1">
    <citation type="journal article" date="2019" name="Int. J. Syst. Evol. Microbiol.">
        <title>The Global Catalogue of Microorganisms (GCM) 10K type strain sequencing project: providing services to taxonomists for standard genome sequencing and annotation.</title>
        <authorList>
            <consortium name="The Broad Institute Genomics Platform"/>
            <consortium name="The Broad Institute Genome Sequencing Center for Infectious Disease"/>
            <person name="Wu L."/>
            <person name="Ma J."/>
        </authorList>
    </citation>
    <scope>NUCLEOTIDE SEQUENCE [LARGE SCALE GENOMIC DNA]</scope>
    <source>
        <strain evidence="2">CCUG 56607</strain>
    </source>
</reference>
<dbReference type="SUPFAM" id="SSF52833">
    <property type="entry name" value="Thioredoxin-like"/>
    <property type="match status" value="1"/>
</dbReference>
<dbReference type="InterPro" id="IPR022551">
    <property type="entry name" value="BrxC"/>
</dbReference>
<proteinExistence type="predicted"/>
<gene>
    <name evidence="1" type="primary">ytxJ</name>
    <name evidence="1" type="ORF">ACFQ2J_07640</name>
</gene>
<sequence>MSKVTILNDQHEFERVSNENNFFYLLKHSLTCPISAMAKTEFDAFSAMTDYPCFQLNVQESRALSNEVATAYSIRHESPQVLLFKNGEVIWNASHGRITEKELERSLKRI</sequence>
<evidence type="ECO:0000313" key="2">
    <source>
        <dbReference type="Proteomes" id="UP001596990"/>
    </source>
</evidence>
<dbReference type="EMBL" id="JBHTKL010000001">
    <property type="protein sequence ID" value="MFD1019070.1"/>
    <property type="molecule type" value="Genomic_DNA"/>
</dbReference>
<dbReference type="NCBIfam" id="TIGR04019">
    <property type="entry name" value="B_thiol_YtxJ"/>
    <property type="match status" value="1"/>
</dbReference>
<organism evidence="1 2">
    <name type="scientific">Thalassobacillus hwangdonensis</name>
    <dbReference type="NCBI Taxonomy" id="546108"/>
    <lineage>
        <taxon>Bacteria</taxon>
        <taxon>Bacillati</taxon>
        <taxon>Bacillota</taxon>
        <taxon>Bacilli</taxon>
        <taxon>Bacillales</taxon>
        <taxon>Bacillaceae</taxon>
        <taxon>Thalassobacillus</taxon>
    </lineage>
</organism>
<comment type="caution">
    <text evidence="1">The sequence shown here is derived from an EMBL/GenBank/DDBJ whole genome shotgun (WGS) entry which is preliminary data.</text>
</comment>
<dbReference type="InterPro" id="IPR036249">
    <property type="entry name" value="Thioredoxin-like_sf"/>
</dbReference>
<dbReference type="Proteomes" id="UP001596990">
    <property type="component" value="Unassembled WGS sequence"/>
</dbReference>
<dbReference type="Pfam" id="PF11009">
    <property type="entry name" value="BrxC"/>
    <property type="match status" value="1"/>
</dbReference>
<dbReference type="Gene3D" id="3.40.30.10">
    <property type="entry name" value="Glutaredoxin"/>
    <property type="match status" value="1"/>
</dbReference>
<dbReference type="RefSeq" id="WP_386058171.1">
    <property type="nucleotide sequence ID" value="NZ_JBHTKL010000001.1"/>
</dbReference>
<evidence type="ECO:0000313" key="1">
    <source>
        <dbReference type="EMBL" id="MFD1019070.1"/>
    </source>
</evidence>